<accession>A0ABR4I263</accession>
<dbReference type="InterPro" id="IPR008937">
    <property type="entry name" value="Ras-like_GEF"/>
</dbReference>
<comment type="caution">
    <text evidence="5">The sequence shown here is derived from an EMBL/GenBank/DDBJ whole genome shotgun (WGS) entry which is preliminary data.</text>
</comment>
<sequence>MGEQVKDERKDSGYSHVGHPENIIYNYNGTGDIEAVRAGSLTALVDHLTHPDKLDASFNRTFLTVYTYFTTSRELVQLLTQRYHCPPPGILDSIEAAEWSSQTKPLIRVRVMNVLKQWLGSFWAESKGLETYEALKQLQLFASGVTASESSTVQQQLLEIIQCRLAGVERMKRSQPSISNSPKPILPRKLKMEKLQFLKIDATEIARQLTLIESCMYGKLQRNELLHKNWQRKEQPAPNVRSLIQYFNQLSSWVGALILAESDLKKRTQVIGHLINVANICHELQNYSAVVSMLSGLESAPVYRLGRTWAMVTQRSCDILQPLQALISSDQNYQAYRDALRRAMPPCIPFLGLFLKDLVFIEDGNPGLTPEGLINFSKYSMLSSTIHGAHRFQEAPYSLRPVPELQEYLATQLQSAGDLHELWERSCQLEPKGRGDGNRERDMYTATGGMMTSMVVACMILDD</sequence>
<dbReference type="SUPFAM" id="SSF48366">
    <property type="entry name" value="Ras GEF"/>
    <property type="match status" value="1"/>
</dbReference>
<evidence type="ECO:0000259" key="3">
    <source>
        <dbReference type="PROSITE" id="PS50009"/>
    </source>
</evidence>
<evidence type="ECO:0000259" key="4">
    <source>
        <dbReference type="PROSITE" id="PS50212"/>
    </source>
</evidence>
<proteinExistence type="predicted"/>
<dbReference type="Gene3D" id="1.10.840.10">
    <property type="entry name" value="Ras guanine-nucleotide exchange factors catalytic domain"/>
    <property type="match status" value="1"/>
</dbReference>
<dbReference type="InterPro" id="IPR023578">
    <property type="entry name" value="Ras_GEF_dom_sf"/>
</dbReference>
<keyword evidence="6" id="KW-1185">Reference proteome</keyword>
<dbReference type="InterPro" id="IPR036964">
    <property type="entry name" value="RASGEF_cat_dom_sf"/>
</dbReference>
<dbReference type="CDD" id="cd06224">
    <property type="entry name" value="REM"/>
    <property type="match status" value="1"/>
</dbReference>
<feature type="domain" description="Ras-GEF" evidence="3">
    <location>
        <begin position="201"/>
        <end position="432"/>
    </location>
</feature>
<dbReference type="PROSITE" id="PS50212">
    <property type="entry name" value="RASGEF_NTER"/>
    <property type="match status" value="1"/>
</dbReference>
<dbReference type="InterPro" id="IPR001895">
    <property type="entry name" value="RASGEF_cat_dom"/>
</dbReference>
<dbReference type="InterPro" id="IPR000651">
    <property type="entry name" value="Ras-like_Gua-exchang_fac_N"/>
</dbReference>
<gene>
    <name evidence="5" type="ORF">BDW59DRAFT_181117</name>
</gene>
<dbReference type="EMBL" id="JBFXLS010000061">
    <property type="protein sequence ID" value="KAL2821836.1"/>
    <property type="molecule type" value="Genomic_DNA"/>
</dbReference>
<dbReference type="InterPro" id="IPR019804">
    <property type="entry name" value="Ras_G-nucl-exch_fac_CS"/>
</dbReference>
<name>A0ABR4I263_9EURO</name>
<dbReference type="SMART" id="SM00147">
    <property type="entry name" value="RasGEF"/>
    <property type="match status" value="1"/>
</dbReference>
<dbReference type="PANTHER" id="PTHR23113:SF368">
    <property type="entry name" value="CELL DIVISION CONTROL PROTEIN 25"/>
    <property type="match status" value="1"/>
</dbReference>
<dbReference type="PROSITE" id="PS50009">
    <property type="entry name" value="RASGEF_CAT"/>
    <property type="match status" value="1"/>
</dbReference>
<dbReference type="PANTHER" id="PTHR23113">
    <property type="entry name" value="GUANINE NUCLEOTIDE EXCHANGE FACTOR"/>
    <property type="match status" value="1"/>
</dbReference>
<dbReference type="Pfam" id="PF00618">
    <property type="entry name" value="RasGEF_N"/>
    <property type="match status" value="1"/>
</dbReference>
<dbReference type="Pfam" id="PF00617">
    <property type="entry name" value="RasGEF"/>
    <property type="match status" value="1"/>
</dbReference>
<dbReference type="SMART" id="SM00229">
    <property type="entry name" value="RasGEFN"/>
    <property type="match status" value="1"/>
</dbReference>
<protein>
    <submittedName>
        <fullName evidence="5">Ras guanine nucleotide exchange factor domain-containing protein</fullName>
    </submittedName>
</protein>
<evidence type="ECO:0000313" key="5">
    <source>
        <dbReference type="EMBL" id="KAL2821836.1"/>
    </source>
</evidence>
<dbReference type="Proteomes" id="UP001610335">
    <property type="component" value="Unassembled WGS sequence"/>
</dbReference>
<dbReference type="PROSITE" id="PS00720">
    <property type="entry name" value="RASGEF"/>
    <property type="match status" value="1"/>
</dbReference>
<keyword evidence="1 2" id="KW-0344">Guanine-nucleotide releasing factor</keyword>
<evidence type="ECO:0000313" key="6">
    <source>
        <dbReference type="Proteomes" id="UP001610335"/>
    </source>
</evidence>
<feature type="domain" description="N-terminal Ras-GEF" evidence="4">
    <location>
        <begin position="32"/>
        <end position="165"/>
    </location>
</feature>
<dbReference type="CDD" id="cd00155">
    <property type="entry name" value="RasGEF"/>
    <property type="match status" value="1"/>
</dbReference>
<organism evidence="5 6">
    <name type="scientific">Aspergillus cavernicola</name>
    <dbReference type="NCBI Taxonomy" id="176166"/>
    <lineage>
        <taxon>Eukaryota</taxon>
        <taxon>Fungi</taxon>
        <taxon>Dikarya</taxon>
        <taxon>Ascomycota</taxon>
        <taxon>Pezizomycotina</taxon>
        <taxon>Eurotiomycetes</taxon>
        <taxon>Eurotiomycetidae</taxon>
        <taxon>Eurotiales</taxon>
        <taxon>Aspergillaceae</taxon>
        <taxon>Aspergillus</taxon>
        <taxon>Aspergillus subgen. Nidulantes</taxon>
    </lineage>
</organism>
<reference evidence="5 6" key="1">
    <citation type="submission" date="2024-07" db="EMBL/GenBank/DDBJ databases">
        <title>Section-level genome sequencing and comparative genomics of Aspergillus sections Usti and Cavernicolus.</title>
        <authorList>
            <consortium name="Lawrence Berkeley National Laboratory"/>
            <person name="Nybo J.L."/>
            <person name="Vesth T.C."/>
            <person name="Theobald S."/>
            <person name="Frisvad J.C."/>
            <person name="Larsen T.O."/>
            <person name="Kjaerboelling I."/>
            <person name="Rothschild-Mancinelli K."/>
            <person name="Lyhne E.K."/>
            <person name="Kogle M.E."/>
            <person name="Barry K."/>
            <person name="Clum A."/>
            <person name="Na H."/>
            <person name="Ledsgaard L."/>
            <person name="Lin J."/>
            <person name="Lipzen A."/>
            <person name="Kuo A."/>
            <person name="Riley R."/>
            <person name="Mondo S."/>
            <person name="LaButti K."/>
            <person name="Haridas S."/>
            <person name="Pangalinan J."/>
            <person name="Salamov A.A."/>
            <person name="Simmons B.A."/>
            <person name="Magnuson J.K."/>
            <person name="Chen J."/>
            <person name="Drula E."/>
            <person name="Henrissat B."/>
            <person name="Wiebenga A."/>
            <person name="Lubbers R.J."/>
            <person name="Gomes A.C."/>
            <person name="Makela M.R."/>
            <person name="Stajich J."/>
            <person name="Grigoriev I.V."/>
            <person name="Mortensen U.H."/>
            <person name="De vries R.P."/>
            <person name="Baker S.E."/>
            <person name="Andersen M.R."/>
        </authorList>
    </citation>
    <scope>NUCLEOTIDE SEQUENCE [LARGE SCALE GENOMIC DNA]</scope>
    <source>
        <strain evidence="5 6">CBS 600.67</strain>
    </source>
</reference>
<evidence type="ECO:0000256" key="1">
    <source>
        <dbReference type="ARBA" id="ARBA00022658"/>
    </source>
</evidence>
<dbReference type="Gene3D" id="1.20.870.10">
    <property type="entry name" value="Son of sevenless (SoS) protein Chain: S domain 1"/>
    <property type="match status" value="1"/>
</dbReference>
<evidence type="ECO:0000256" key="2">
    <source>
        <dbReference type="PROSITE-ProRule" id="PRU00168"/>
    </source>
</evidence>